<gene>
    <name evidence="1" type="ORF">CJ668_07480</name>
</gene>
<reference evidence="1 2" key="1">
    <citation type="submission" date="2017-09" db="EMBL/GenBank/DDBJ databases">
        <title>Reassesment of A. cryaerophilus.</title>
        <authorList>
            <person name="Perez-Cataluna A."/>
            <person name="Collado L."/>
            <person name="Salgado O."/>
            <person name="Lefinanco V."/>
            <person name="Figueras M.J."/>
        </authorList>
    </citation>
    <scope>NUCLEOTIDE SEQUENCE [LARGE SCALE GENOMIC DNA]</scope>
    <source>
        <strain evidence="1 2">LMG 10229</strain>
    </source>
</reference>
<sequence>MLTTLGTMLLKNRKLTQEEIEEKARIRKKLIEERRKRIENSLNANKKIYEIFGKIEENIYELK</sequence>
<organism evidence="1 2">
    <name type="scientific">Aliarcobacter cryaerophilus</name>
    <dbReference type="NCBI Taxonomy" id="28198"/>
    <lineage>
        <taxon>Bacteria</taxon>
        <taxon>Pseudomonadati</taxon>
        <taxon>Campylobacterota</taxon>
        <taxon>Epsilonproteobacteria</taxon>
        <taxon>Campylobacterales</taxon>
        <taxon>Arcobacteraceae</taxon>
        <taxon>Aliarcobacter</taxon>
    </lineage>
</organism>
<proteinExistence type="predicted"/>
<comment type="caution">
    <text evidence="1">The sequence shown here is derived from an EMBL/GenBank/DDBJ whole genome shotgun (WGS) entry which is preliminary data.</text>
</comment>
<dbReference type="AlphaFoldDB" id="A0A2S9TNF4"/>
<dbReference type="EMBL" id="NXGD01000007">
    <property type="protein sequence ID" value="PRN00345.1"/>
    <property type="molecule type" value="Genomic_DNA"/>
</dbReference>
<evidence type="ECO:0000313" key="1">
    <source>
        <dbReference type="EMBL" id="PRN00345.1"/>
    </source>
</evidence>
<evidence type="ECO:0000313" key="2">
    <source>
        <dbReference type="Proteomes" id="UP000238811"/>
    </source>
</evidence>
<name>A0A2S9TNF4_9BACT</name>
<dbReference type="Proteomes" id="UP000238811">
    <property type="component" value="Unassembled WGS sequence"/>
</dbReference>
<protein>
    <submittedName>
        <fullName evidence="1">Uncharacterized protein</fullName>
    </submittedName>
</protein>
<accession>A0A2S9TNF4</accession>